<dbReference type="RefSeq" id="XP_013758412.1">
    <property type="nucleotide sequence ID" value="XM_013902958.1"/>
</dbReference>
<dbReference type="Pfam" id="PF25339">
    <property type="entry name" value="C2_C2CD3_N"/>
    <property type="match status" value="1"/>
</dbReference>
<dbReference type="AlphaFoldDB" id="A0A0L0D9I3"/>
<accession>A0A0L0D9I3</accession>
<gene>
    <name evidence="3" type="ORF">AMSG_04743</name>
</gene>
<feature type="compositionally biased region" description="Low complexity" evidence="1">
    <location>
        <begin position="420"/>
        <end position="434"/>
    </location>
</feature>
<organism evidence="3 4">
    <name type="scientific">Thecamonas trahens ATCC 50062</name>
    <dbReference type="NCBI Taxonomy" id="461836"/>
    <lineage>
        <taxon>Eukaryota</taxon>
        <taxon>Apusozoa</taxon>
        <taxon>Apusomonadida</taxon>
        <taxon>Apusomonadidae</taxon>
        <taxon>Thecamonas</taxon>
    </lineage>
</organism>
<proteinExistence type="predicted"/>
<dbReference type="GO" id="GO:0061511">
    <property type="term" value="P:centriole elongation"/>
    <property type="evidence" value="ECO:0007669"/>
    <property type="project" value="TreeGrafter"/>
</dbReference>
<feature type="region of interest" description="Disordered" evidence="1">
    <location>
        <begin position="411"/>
        <end position="437"/>
    </location>
</feature>
<dbReference type="GO" id="GO:0034451">
    <property type="term" value="C:centriolar satellite"/>
    <property type="evidence" value="ECO:0007669"/>
    <property type="project" value="TreeGrafter"/>
</dbReference>
<dbReference type="InterPro" id="IPR057537">
    <property type="entry name" value="C2_C2CD3_N"/>
</dbReference>
<evidence type="ECO:0000256" key="1">
    <source>
        <dbReference type="SAM" id="MobiDB-lite"/>
    </source>
</evidence>
<dbReference type="GO" id="GO:0060271">
    <property type="term" value="P:cilium assembly"/>
    <property type="evidence" value="ECO:0007669"/>
    <property type="project" value="TreeGrafter"/>
</dbReference>
<dbReference type="Proteomes" id="UP000054408">
    <property type="component" value="Unassembled WGS sequence"/>
</dbReference>
<dbReference type="InterPro" id="IPR035892">
    <property type="entry name" value="C2_domain_sf"/>
</dbReference>
<dbReference type="eggNOG" id="ENOG502QRQ8">
    <property type="taxonomic scope" value="Eukaryota"/>
</dbReference>
<dbReference type="GO" id="GO:0005814">
    <property type="term" value="C:centriole"/>
    <property type="evidence" value="ECO:0007669"/>
    <property type="project" value="TreeGrafter"/>
</dbReference>
<evidence type="ECO:0000259" key="2">
    <source>
        <dbReference type="Pfam" id="PF25339"/>
    </source>
</evidence>
<name>A0A0L0D9I3_THETB</name>
<reference evidence="3 4" key="1">
    <citation type="submission" date="2010-05" db="EMBL/GenBank/DDBJ databases">
        <title>The Genome Sequence of Thecamonas trahens ATCC 50062.</title>
        <authorList>
            <consortium name="The Broad Institute Genome Sequencing Platform"/>
            <person name="Russ C."/>
            <person name="Cuomo C."/>
            <person name="Shea T."/>
            <person name="Young S.K."/>
            <person name="Zeng Q."/>
            <person name="Koehrsen M."/>
            <person name="Haas B."/>
            <person name="Borodovsky M."/>
            <person name="Guigo R."/>
            <person name="Alvarado L."/>
            <person name="Berlin A."/>
            <person name="Bochicchio J."/>
            <person name="Borenstein D."/>
            <person name="Chapman S."/>
            <person name="Chen Z."/>
            <person name="Freedman E."/>
            <person name="Gellesch M."/>
            <person name="Goldberg J."/>
            <person name="Griggs A."/>
            <person name="Gujja S."/>
            <person name="Heilman E."/>
            <person name="Heiman D."/>
            <person name="Hepburn T."/>
            <person name="Howarth C."/>
            <person name="Jen D."/>
            <person name="Larson L."/>
            <person name="Mehta T."/>
            <person name="Park D."/>
            <person name="Pearson M."/>
            <person name="Roberts A."/>
            <person name="Saif S."/>
            <person name="Shenoy N."/>
            <person name="Sisk P."/>
            <person name="Stolte C."/>
            <person name="Sykes S."/>
            <person name="Thomson T."/>
            <person name="Walk T."/>
            <person name="White J."/>
            <person name="Yandava C."/>
            <person name="Burger G."/>
            <person name="Gray M.W."/>
            <person name="Holland P.W.H."/>
            <person name="King N."/>
            <person name="Lang F.B.F."/>
            <person name="Roger A.J."/>
            <person name="Ruiz-Trillo I."/>
            <person name="Lander E."/>
            <person name="Nusbaum C."/>
        </authorList>
    </citation>
    <scope>NUCLEOTIDE SEQUENCE [LARGE SCALE GENOMIC DNA]</scope>
    <source>
        <strain evidence="3 4">ATCC 50062</strain>
    </source>
</reference>
<evidence type="ECO:0000313" key="3">
    <source>
        <dbReference type="EMBL" id="KNC48999.1"/>
    </source>
</evidence>
<dbReference type="OrthoDB" id="79771at2759"/>
<dbReference type="PANTHER" id="PTHR21254">
    <property type="entry name" value="C2 DOMAIN-CONTAINING PROTEIN 3"/>
    <property type="match status" value="1"/>
</dbReference>
<feature type="region of interest" description="Disordered" evidence="1">
    <location>
        <begin position="144"/>
        <end position="176"/>
    </location>
</feature>
<dbReference type="STRING" id="461836.A0A0L0D9I3"/>
<dbReference type="EMBL" id="GL349452">
    <property type="protein sequence ID" value="KNC48999.1"/>
    <property type="molecule type" value="Genomic_DNA"/>
</dbReference>
<keyword evidence="4" id="KW-1185">Reference proteome</keyword>
<protein>
    <recommendedName>
        <fullName evidence="2">C2CD3 N-terminal C2 domain-containing protein</fullName>
    </recommendedName>
</protein>
<dbReference type="GO" id="GO:0071539">
    <property type="term" value="P:protein localization to centrosome"/>
    <property type="evidence" value="ECO:0007669"/>
    <property type="project" value="TreeGrafter"/>
</dbReference>
<dbReference type="Gene3D" id="2.60.40.150">
    <property type="entry name" value="C2 domain"/>
    <property type="match status" value="1"/>
</dbReference>
<feature type="compositionally biased region" description="Acidic residues" evidence="1">
    <location>
        <begin position="224"/>
        <end position="238"/>
    </location>
</feature>
<feature type="region of interest" description="Disordered" evidence="1">
    <location>
        <begin position="216"/>
        <end position="251"/>
    </location>
</feature>
<feature type="domain" description="C2CD3 N-terminal C2" evidence="2">
    <location>
        <begin position="9"/>
        <end position="142"/>
    </location>
</feature>
<sequence length="1120" mass="119135">MSESEYERVSLPPGVKGEVRGELWLHVAEVRVASPPAGVQSLAPKHVVVKWWGERGDGAKRSEASRPLVYALRSSPKRLAAYLRDMGPLVIALYGPHHVVVASAQKRLDSVRPRRHYVWNLPLLSPQGTKLGVMRLALRLQPPGASRAPDLPQGFARGNSASPPKADLAAHPSPAKSPQAFIDPALVVESPEHPGQLFRRDLELEALDDEIEALEAANNSATESEAESSDNEGLDDDANGGGSSPAHRGIPGAVDAVMIPIQLVPNESPPLPQAQVSRGARAKTGACQASAPVAANVDDAASRHKAEQAKVLLDDLWQRGHQLKARLASAMARPTAAALDNELVAAIGTAAGEPESNNEGTGWPSQASEAVDAFPLVDAVAQLNTSGISETESNLAEEDALLEELFFAKDDDGEDDGEESSNNGDADSTALAAQPMPPPAPLLYTLVRLGRVTNLDLASGGWGEDAPPSLYLACKLFRRDDSVATRVAYGERAPNFDFEHTVPVAVTPMFLTYLKNSSLIVEVWHRPVRESGHDGGEMVRPKDDDVLVGLVKLPFHQFFVSFRDELSRGAFLGERLPVCAANEAYPIVDMRTGATRGSLECVLAMGMLPQIRTLQARIRTVSGAPSSLVPLAALETSLNSGDIEWATPAKAQMVSGPSRRSDETAAIIGSSGSGVDGSVDHHVFEVAIESAASLRWLNLAAPGSGETGDPQFYVQYEFPGTEGKVATSAMICAPSVKIGHKATCSVLKPASAPWSVFLPRNGVDAITFTLKQPTLRGQDAVLGRAILPAEDFLGLVDEVGVDEPVRGAFTLAIVPSGDRPGFMGYLKIVLHAAPRVSRALLPAAGDKLRTEIELHVSDVVGPGAVTPGELEARLELAGGSGPNSSVRWGHDEAVEGRTATLVGADTLEALTTNGAVLIEDSVLGNVRLPLRAFLVGWTEESHAPGSVSGWLPLQRAGRAGGMVHATLRMRLAAPVRSDPLLRAGGRLPAEVGAKLTLLVDELELFEESASGGYFVTYQPHGTLPQTQSKTYSAEPGAAVVPMRHRSVFHDLGPALLERMLAAPMAVEVWRSGGDDGAEHVGTAWLWLWELMDRFVGAPRVTDEPAWVNASFLCPAWQRAR</sequence>
<dbReference type="PANTHER" id="PTHR21254:SF1">
    <property type="entry name" value="C2 DOMAIN-CONTAINING PROTEIN 3"/>
    <property type="match status" value="1"/>
</dbReference>
<dbReference type="GeneID" id="25564273"/>
<evidence type="ECO:0000313" key="4">
    <source>
        <dbReference type="Proteomes" id="UP000054408"/>
    </source>
</evidence>
<dbReference type="SUPFAM" id="SSF49562">
    <property type="entry name" value="C2 domain (Calcium/lipid-binding domain, CaLB)"/>
    <property type="match status" value="1"/>
</dbReference>